<evidence type="ECO:0000256" key="1">
    <source>
        <dbReference type="SAM" id="MobiDB-lite"/>
    </source>
</evidence>
<feature type="region of interest" description="Disordered" evidence="1">
    <location>
        <begin position="96"/>
        <end position="120"/>
    </location>
</feature>
<dbReference type="AlphaFoldDB" id="J3NF73"/>
<proteinExistence type="predicted"/>
<dbReference type="Proteomes" id="UP000006038">
    <property type="component" value="Chromosome 12"/>
</dbReference>
<keyword evidence="3" id="KW-1185">Reference proteome</keyword>
<organism evidence="2">
    <name type="scientific">Oryza brachyantha</name>
    <name type="common">malo sina</name>
    <dbReference type="NCBI Taxonomy" id="4533"/>
    <lineage>
        <taxon>Eukaryota</taxon>
        <taxon>Viridiplantae</taxon>
        <taxon>Streptophyta</taxon>
        <taxon>Embryophyta</taxon>
        <taxon>Tracheophyta</taxon>
        <taxon>Spermatophyta</taxon>
        <taxon>Magnoliopsida</taxon>
        <taxon>Liliopsida</taxon>
        <taxon>Poales</taxon>
        <taxon>Poaceae</taxon>
        <taxon>BOP clade</taxon>
        <taxon>Oryzoideae</taxon>
        <taxon>Oryzeae</taxon>
        <taxon>Oryzinae</taxon>
        <taxon>Oryza</taxon>
    </lineage>
</organism>
<accession>J3NF73</accession>
<reference evidence="2" key="1">
    <citation type="journal article" date="2013" name="Nat. Commun.">
        <title>Whole-genome sequencing of Oryza brachyantha reveals mechanisms underlying Oryza genome evolution.</title>
        <authorList>
            <person name="Chen J."/>
            <person name="Huang Q."/>
            <person name="Gao D."/>
            <person name="Wang J."/>
            <person name="Lang Y."/>
            <person name="Liu T."/>
            <person name="Li B."/>
            <person name="Bai Z."/>
            <person name="Luis Goicoechea J."/>
            <person name="Liang C."/>
            <person name="Chen C."/>
            <person name="Zhang W."/>
            <person name="Sun S."/>
            <person name="Liao Y."/>
            <person name="Zhang X."/>
            <person name="Yang L."/>
            <person name="Song C."/>
            <person name="Wang M."/>
            <person name="Shi J."/>
            <person name="Liu G."/>
            <person name="Liu J."/>
            <person name="Zhou H."/>
            <person name="Zhou W."/>
            <person name="Yu Q."/>
            <person name="An N."/>
            <person name="Chen Y."/>
            <person name="Cai Q."/>
            <person name="Wang B."/>
            <person name="Liu B."/>
            <person name="Min J."/>
            <person name="Huang Y."/>
            <person name="Wu H."/>
            <person name="Li Z."/>
            <person name="Zhang Y."/>
            <person name="Yin Y."/>
            <person name="Song W."/>
            <person name="Jiang J."/>
            <person name="Jackson S.A."/>
            <person name="Wing R.A."/>
            <person name="Wang J."/>
            <person name="Chen M."/>
        </authorList>
    </citation>
    <scope>NUCLEOTIDE SEQUENCE [LARGE SCALE GENOMIC DNA]</scope>
    <source>
        <strain evidence="2">cv. IRGC 101232</strain>
    </source>
</reference>
<evidence type="ECO:0000313" key="2">
    <source>
        <dbReference type="EnsemblPlants" id="OB12G26310.1"/>
    </source>
</evidence>
<dbReference type="EnsemblPlants" id="OB12G26310.1">
    <property type="protein sequence ID" value="OB12G26310.1"/>
    <property type="gene ID" value="OB12G26310"/>
</dbReference>
<protein>
    <submittedName>
        <fullName evidence="2">Uncharacterized protein</fullName>
    </submittedName>
</protein>
<name>J3NF73_ORYBR</name>
<sequence length="150" mass="16707">MENLTQRNIFLACIYHALLSHKIYHLLLWEEDADLSWDFGGRAQLGVVVGEVVRVQAVPDPAGERLAGAAGEAHGDVEPVDHRQVVVVLVAAERELRQRQRRPPGEGRPATAPPQSPHVDQGLRQAIDEFSLGNGYWRHDQLSLKLLTKI</sequence>
<evidence type="ECO:0000313" key="3">
    <source>
        <dbReference type="Proteomes" id="UP000006038"/>
    </source>
</evidence>
<reference evidence="2" key="2">
    <citation type="submission" date="2013-04" db="UniProtKB">
        <authorList>
            <consortium name="EnsemblPlants"/>
        </authorList>
    </citation>
    <scope>IDENTIFICATION</scope>
</reference>
<dbReference type="HOGENOM" id="CLU_1743330_0_0_1"/>
<dbReference type="Gramene" id="OB12G26310.1">
    <property type="protein sequence ID" value="OB12G26310.1"/>
    <property type="gene ID" value="OB12G26310"/>
</dbReference>